<dbReference type="InterPro" id="IPR012902">
    <property type="entry name" value="N_methyl_site"/>
</dbReference>
<name>A0A5Y2RUS0_SALER</name>
<evidence type="ECO:0000256" key="2">
    <source>
        <dbReference type="SAM" id="Phobius"/>
    </source>
</evidence>
<dbReference type="Pfam" id="PF21444">
    <property type="entry name" value="CofB_pilin_dom"/>
    <property type="match status" value="1"/>
</dbReference>
<dbReference type="GO" id="GO:0016020">
    <property type="term" value="C:membrane"/>
    <property type="evidence" value="ECO:0007669"/>
    <property type="project" value="UniProtKB-SubCell"/>
</dbReference>
<dbReference type="InterPro" id="IPR048688">
    <property type="entry name" value="CofB-like_pilin_dom"/>
</dbReference>
<dbReference type="AlphaFoldDB" id="A0A5Y2RUS0"/>
<feature type="transmembrane region" description="Helical" evidence="2">
    <location>
        <begin position="12"/>
        <end position="31"/>
    </location>
</feature>
<comment type="subcellular location">
    <subcellularLocation>
        <location evidence="1">Membrane</location>
        <topology evidence="1">Single-pass membrane protein</topology>
    </subcellularLocation>
</comment>
<sequence length="643" mass="71167">MRSRKDSGFSLLEIIIVLAIIGGVMVSYAYYARKKAENIAQQNTANALVAEMKGVINFVRDDKIALVKGSPLADKADENSEIVNPLYDDSGSADTGYGWRIENEIDTVDTGSIDNYFLWGNNNNKANQQRYYFLSSNCKVNLKSEYPFDKEYLPCFMSTRATNSAAVIERIGLAGGTSDSNKRNVNRIDVIVKFKRNEKNDNYQFADYEPHFSQALSAAGISASHAMVLHRNTSGENWKLVVQKKDNKTPVEFGTIANNMDALTQYTQGDFGVRFTFDMNDNSNGGSGGGGSDKCWITKDADDKETKLCYNSTEGQGEHGEDIVLSLDLTDTKNENGNQMAGTLKANVVMENTSRRVYMFKRRSGGSLELDGDGKPERYTYTDSEGNPYEGDFVMNDEVARDDSVPGDTYSGPNYDVYTTRTYDAFELLTPVTSEYHAFMEIGKDVTGETDYYPTYDDSDVSNRTTDYGPIRIPVQSCPQIKQNIALRDNNGELIKDGDGNTQTTEVIRKLYPHLSAAISSVNAYNMNGLTTGLTDPSQTRNRLDSSKVISQLAGVTTQIEFTKNNEQYRSGSSGINTAESVVYEDSKYLWIISASVGLYDGDTGKGATLVNPPDIAYTVSRWCSSVPQKGTPADLLETYQYK</sequence>
<keyword evidence="2" id="KW-1133">Transmembrane helix</keyword>
<accession>A0A5Y2RUS0</accession>
<keyword evidence="2" id="KW-0472">Membrane</keyword>
<evidence type="ECO:0000256" key="1">
    <source>
        <dbReference type="ARBA" id="ARBA00004167"/>
    </source>
</evidence>
<organism evidence="4">
    <name type="scientific">Salmonella enterica subsp. salamae</name>
    <dbReference type="NCBI Taxonomy" id="59202"/>
    <lineage>
        <taxon>Bacteria</taxon>
        <taxon>Pseudomonadati</taxon>
        <taxon>Pseudomonadota</taxon>
        <taxon>Gammaproteobacteria</taxon>
        <taxon>Enterobacterales</taxon>
        <taxon>Enterobacteriaceae</taxon>
        <taxon>Salmonella</taxon>
    </lineage>
</organism>
<evidence type="ECO:0000259" key="3">
    <source>
        <dbReference type="Pfam" id="PF21444"/>
    </source>
</evidence>
<evidence type="ECO:0000313" key="4">
    <source>
        <dbReference type="EMBL" id="ECF6049702.1"/>
    </source>
</evidence>
<gene>
    <name evidence="4" type="ORF">FNN84_00485</name>
</gene>
<comment type="caution">
    <text evidence="4">The sequence shown here is derived from an EMBL/GenBank/DDBJ whole genome shotgun (WGS) entry which is preliminary data.</text>
</comment>
<dbReference type="Proteomes" id="UP000839746">
    <property type="component" value="Unassembled WGS sequence"/>
</dbReference>
<feature type="domain" description="CofB-like pilin" evidence="3">
    <location>
        <begin position="44"/>
        <end position="278"/>
    </location>
</feature>
<dbReference type="NCBIfam" id="TIGR02532">
    <property type="entry name" value="IV_pilin_GFxxxE"/>
    <property type="match status" value="1"/>
</dbReference>
<protein>
    <submittedName>
        <fullName evidence="4">Type II secretion system protein</fullName>
    </submittedName>
</protein>
<proteinExistence type="predicted"/>
<dbReference type="EMBL" id="AAILSQ010000001">
    <property type="protein sequence ID" value="ECF6049702.1"/>
    <property type="molecule type" value="Genomic_DNA"/>
</dbReference>
<keyword evidence="2" id="KW-0812">Transmembrane</keyword>
<reference evidence="4" key="1">
    <citation type="submission" date="2019-07" db="EMBL/GenBank/DDBJ databases">
        <authorList>
            <person name="Ashton P.M."/>
            <person name="Dallman T."/>
            <person name="Nair S."/>
            <person name="De Pinna E."/>
            <person name="Peters T."/>
            <person name="Grant K."/>
        </authorList>
    </citation>
    <scope>NUCLEOTIDE SEQUENCE [LARGE SCALE GENOMIC DNA]</scope>
    <source>
        <strain evidence="4">107213</strain>
    </source>
</reference>